<evidence type="ECO:0000313" key="3">
    <source>
        <dbReference type="Proteomes" id="UP000612585"/>
    </source>
</evidence>
<dbReference type="EMBL" id="BOPG01000081">
    <property type="protein sequence ID" value="GIJ62616.1"/>
    <property type="molecule type" value="Genomic_DNA"/>
</dbReference>
<protein>
    <submittedName>
        <fullName evidence="2">Uncharacterized protein</fullName>
    </submittedName>
</protein>
<proteinExistence type="predicted"/>
<accession>A0A8J3ZJE2</accession>
<comment type="caution">
    <text evidence="2">The sequence shown here is derived from an EMBL/GenBank/DDBJ whole genome shotgun (WGS) entry which is preliminary data.</text>
</comment>
<evidence type="ECO:0000256" key="1">
    <source>
        <dbReference type="SAM" id="MobiDB-lite"/>
    </source>
</evidence>
<dbReference type="AlphaFoldDB" id="A0A8J3ZJE2"/>
<keyword evidence="3" id="KW-1185">Reference proteome</keyword>
<dbReference type="SUPFAM" id="SSF82607">
    <property type="entry name" value="YbaB-like"/>
    <property type="match status" value="1"/>
</dbReference>
<gene>
    <name evidence="2" type="ORF">Vau01_101320</name>
</gene>
<organism evidence="2 3">
    <name type="scientific">Virgisporangium aurantiacum</name>
    <dbReference type="NCBI Taxonomy" id="175570"/>
    <lineage>
        <taxon>Bacteria</taxon>
        <taxon>Bacillati</taxon>
        <taxon>Actinomycetota</taxon>
        <taxon>Actinomycetes</taxon>
        <taxon>Micromonosporales</taxon>
        <taxon>Micromonosporaceae</taxon>
        <taxon>Virgisporangium</taxon>
    </lineage>
</organism>
<feature type="compositionally biased region" description="Basic and acidic residues" evidence="1">
    <location>
        <begin position="83"/>
        <end position="107"/>
    </location>
</feature>
<evidence type="ECO:0000313" key="2">
    <source>
        <dbReference type="EMBL" id="GIJ62616.1"/>
    </source>
</evidence>
<name>A0A8J3ZJE2_9ACTN</name>
<dbReference type="InterPro" id="IPR036894">
    <property type="entry name" value="YbaB-like_sf"/>
</dbReference>
<feature type="region of interest" description="Disordered" evidence="1">
    <location>
        <begin position="83"/>
        <end position="131"/>
    </location>
</feature>
<dbReference type="Pfam" id="PF02575">
    <property type="entry name" value="YbaB_DNA_bd"/>
    <property type="match status" value="1"/>
</dbReference>
<dbReference type="InterPro" id="IPR004401">
    <property type="entry name" value="YbaB/EbfC"/>
</dbReference>
<dbReference type="Gene3D" id="3.30.1310.10">
    <property type="entry name" value="Nucleoid-associated protein YbaB-like domain"/>
    <property type="match status" value="1"/>
</dbReference>
<dbReference type="GO" id="GO:0003677">
    <property type="term" value="F:DNA binding"/>
    <property type="evidence" value="ECO:0007669"/>
    <property type="project" value="InterPro"/>
</dbReference>
<reference evidence="2" key="1">
    <citation type="submission" date="2021-01" db="EMBL/GenBank/DDBJ databases">
        <title>Whole genome shotgun sequence of Virgisporangium aurantiacum NBRC 16421.</title>
        <authorList>
            <person name="Komaki H."/>
            <person name="Tamura T."/>
        </authorList>
    </citation>
    <scope>NUCLEOTIDE SEQUENCE</scope>
    <source>
        <strain evidence="2">NBRC 16421</strain>
    </source>
</reference>
<dbReference type="Proteomes" id="UP000612585">
    <property type="component" value="Unassembled WGS sequence"/>
</dbReference>
<sequence length="131" mass="14745">MDRPDWSVVRSMIGDLQRARQNLGETQRRILEIRGTASSKDRLIKVVVGPRGQLIDLELDPRVFRNPDSKTLAAAIMETVREAVEDSQRQSRDLRDELLPKDLRTLAETRGPGGPDLLTIQDSELGDKKDA</sequence>